<comment type="subunit">
    <text evidence="1">Monomer.</text>
</comment>
<dbReference type="SUPFAM" id="SSF52833">
    <property type="entry name" value="Thioredoxin-like"/>
    <property type="match status" value="1"/>
</dbReference>
<evidence type="ECO:0000256" key="6">
    <source>
        <dbReference type="ARBA" id="ARBA00023157"/>
    </source>
</evidence>
<evidence type="ECO:0000256" key="4">
    <source>
        <dbReference type="ARBA" id="ARBA00022862"/>
    </source>
</evidence>
<comment type="similarity">
    <text evidence="9">Belongs to the peroxiredoxin family. BCP/PrxQ subfamily.</text>
</comment>
<dbReference type="InterPro" id="IPR050924">
    <property type="entry name" value="Peroxiredoxin_BCP/PrxQ"/>
</dbReference>
<dbReference type="EMBL" id="MLJW01000027">
    <property type="protein sequence ID" value="OIR09334.1"/>
    <property type="molecule type" value="Genomic_DNA"/>
</dbReference>
<dbReference type="GO" id="GO:0045454">
    <property type="term" value="P:cell redox homeostasis"/>
    <property type="evidence" value="ECO:0007669"/>
    <property type="project" value="TreeGrafter"/>
</dbReference>
<keyword evidence="5 12" id="KW-0560">Oxidoreductase</keyword>
<evidence type="ECO:0000313" key="12">
    <source>
        <dbReference type="EMBL" id="OIR09334.1"/>
    </source>
</evidence>
<reference evidence="12" key="1">
    <citation type="submission" date="2016-10" db="EMBL/GenBank/DDBJ databases">
        <title>Sequence of Gallionella enrichment culture.</title>
        <authorList>
            <person name="Poehlein A."/>
            <person name="Muehling M."/>
            <person name="Daniel R."/>
        </authorList>
    </citation>
    <scope>NUCLEOTIDE SEQUENCE</scope>
</reference>
<keyword evidence="4" id="KW-0049">Antioxidant</keyword>
<organism evidence="12">
    <name type="scientific">mine drainage metagenome</name>
    <dbReference type="NCBI Taxonomy" id="410659"/>
    <lineage>
        <taxon>unclassified sequences</taxon>
        <taxon>metagenomes</taxon>
        <taxon>ecological metagenomes</taxon>
    </lineage>
</organism>
<comment type="catalytic activity">
    <reaction evidence="10">
        <text>a hydroperoxide + [thioredoxin]-dithiol = an alcohol + [thioredoxin]-disulfide + H2O</text>
        <dbReference type="Rhea" id="RHEA:62620"/>
        <dbReference type="Rhea" id="RHEA-COMP:10698"/>
        <dbReference type="Rhea" id="RHEA-COMP:10700"/>
        <dbReference type="ChEBI" id="CHEBI:15377"/>
        <dbReference type="ChEBI" id="CHEBI:29950"/>
        <dbReference type="ChEBI" id="CHEBI:30879"/>
        <dbReference type="ChEBI" id="CHEBI:35924"/>
        <dbReference type="ChEBI" id="CHEBI:50058"/>
        <dbReference type="EC" id="1.11.1.24"/>
    </reaction>
</comment>
<evidence type="ECO:0000256" key="9">
    <source>
        <dbReference type="ARBA" id="ARBA00038489"/>
    </source>
</evidence>
<dbReference type="InterPro" id="IPR000866">
    <property type="entry name" value="AhpC/TSA"/>
</dbReference>
<accession>A0A1J5TB24</accession>
<evidence type="ECO:0000256" key="8">
    <source>
        <dbReference type="ARBA" id="ARBA00032824"/>
    </source>
</evidence>
<evidence type="ECO:0000256" key="3">
    <source>
        <dbReference type="ARBA" id="ARBA00022559"/>
    </source>
</evidence>
<dbReference type="PANTHER" id="PTHR42801:SF4">
    <property type="entry name" value="AHPC_TSA FAMILY PROTEIN"/>
    <property type="match status" value="1"/>
</dbReference>
<name>A0A1J5TB24_9ZZZZ</name>
<keyword evidence="6" id="KW-1015">Disulfide bond</keyword>
<dbReference type="PIRSF" id="PIRSF000239">
    <property type="entry name" value="AHPC"/>
    <property type="match status" value="1"/>
</dbReference>
<protein>
    <recommendedName>
        <fullName evidence="2">thioredoxin-dependent peroxiredoxin</fullName>
        <ecNumber evidence="2">1.11.1.24</ecNumber>
    </recommendedName>
    <alternativeName>
        <fullName evidence="8">Thioredoxin peroxidase</fullName>
    </alternativeName>
</protein>
<evidence type="ECO:0000256" key="2">
    <source>
        <dbReference type="ARBA" id="ARBA00013017"/>
    </source>
</evidence>
<evidence type="ECO:0000256" key="1">
    <source>
        <dbReference type="ARBA" id="ARBA00011245"/>
    </source>
</evidence>
<dbReference type="CDD" id="cd03017">
    <property type="entry name" value="PRX_BCP"/>
    <property type="match status" value="1"/>
</dbReference>
<proteinExistence type="inferred from homology"/>
<dbReference type="GO" id="GO:0034599">
    <property type="term" value="P:cellular response to oxidative stress"/>
    <property type="evidence" value="ECO:0007669"/>
    <property type="project" value="TreeGrafter"/>
</dbReference>
<dbReference type="AlphaFoldDB" id="A0A1J5TB24"/>
<dbReference type="Gene3D" id="3.40.30.10">
    <property type="entry name" value="Glutaredoxin"/>
    <property type="match status" value="1"/>
</dbReference>
<dbReference type="GO" id="GO:0005737">
    <property type="term" value="C:cytoplasm"/>
    <property type="evidence" value="ECO:0007669"/>
    <property type="project" value="TreeGrafter"/>
</dbReference>
<keyword evidence="3 12" id="KW-0575">Peroxidase</keyword>
<evidence type="ECO:0000256" key="5">
    <source>
        <dbReference type="ARBA" id="ARBA00023002"/>
    </source>
</evidence>
<evidence type="ECO:0000256" key="10">
    <source>
        <dbReference type="ARBA" id="ARBA00049091"/>
    </source>
</evidence>
<dbReference type="Pfam" id="PF00578">
    <property type="entry name" value="AhpC-TSA"/>
    <property type="match status" value="1"/>
</dbReference>
<evidence type="ECO:0000256" key="7">
    <source>
        <dbReference type="ARBA" id="ARBA00023284"/>
    </source>
</evidence>
<gene>
    <name evidence="12" type="primary">bcp_6</name>
    <name evidence="12" type="ORF">GALL_85670</name>
</gene>
<dbReference type="GO" id="GO:0008379">
    <property type="term" value="F:thioredoxin peroxidase activity"/>
    <property type="evidence" value="ECO:0007669"/>
    <property type="project" value="TreeGrafter"/>
</dbReference>
<sequence>MKLRLTLISALIAMIPATTRAEPVKVGDPAPQVSGTTETGATLPFADVYNSHQYTLVYFFPKAETPGCTAQGCSLRDANTQLLKQGVAVLGVSADTVEAQKAFKEKYHFPFTLIADPEHKVAGAFGVPRIPFTSLDKRQAYLIEGGKIVWADYAAATERQAEDVLRVIAAREMK</sequence>
<dbReference type="PROSITE" id="PS51352">
    <property type="entry name" value="THIOREDOXIN_2"/>
    <property type="match status" value="1"/>
</dbReference>
<dbReference type="PANTHER" id="PTHR42801">
    <property type="entry name" value="THIOREDOXIN-DEPENDENT PEROXIDE REDUCTASE"/>
    <property type="match status" value="1"/>
</dbReference>
<dbReference type="InterPro" id="IPR036249">
    <property type="entry name" value="Thioredoxin-like_sf"/>
</dbReference>
<comment type="caution">
    <text evidence="12">The sequence shown here is derived from an EMBL/GenBank/DDBJ whole genome shotgun (WGS) entry which is preliminary data.</text>
</comment>
<dbReference type="InterPro" id="IPR013766">
    <property type="entry name" value="Thioredoxin_domain"/>
</dbReference>
<keyword evidence="7" id="KW-0676">Redox-active center</keyword>
<dbReference type="EC" id="1.11.1.24" evidence="2"/>
<evidence type="ECO:0000259" key="11">
    <source>
        <dbReference type="PROSITE" id="PS51352"/>
    </source>
</evidence>
<feature type="domain" description="Thioredoxin" evidence="11">
    <location>
        <begin position="24"/>
        <end position="173"/>
    </location>
</feature>
<dbReference type="InterPro" id="IPR024706">
    <property type="entry name" value="Peroxiredoxin_AhpC-typ"/>
</dbReference>